<evidence type="ECO:0000256" key="1">
    <source>
        <dbReference type="ARBA" id="ARBA00008857"/>
    </source>
</evidence>
<feature type="compositionally biased region" description="Polar residues" evidence="6">
    <location>
        <begin position="1"/>
        <end position="10"/>
    </location>
</feature>
<reference evidence="8 9" key="1">
    <citation type="journal article" date="2014" name="PLoS ONE">
        <title>Genome Information of Methylobacterium oryzae, a Plant-Probiotic Methylotroph in the Phyllosphere.</title>
        <authorList>
            <person name="Kwak M.J."/>
            <person name="Jeong H."/>
            <person name="Madhaiyan M."/>
            <person name="Lee Y."/>
            <person name="Sa T.M."/>
            <person name="Oh T.K."/>
            <person name="Kim J.F."/>
        </authorList>
    </citation>
    <scope>NUCLEOTIDE SEQUENCE [LARGE SCALE GENOMIC DNA]</scope>
    <source>
        <strain evidence="8 9">CBMB20</strain>
    </source>
</reference>
<evidence type="ECO:0000313" key="9">
    <source>
        <dbReference type="Proteomes" id="UP000029492"/>
    </source>
</evidence>
<evidence type="ECO:0000313" key="8">
    <source>
        <dbReference type="EMBL" id="AIQ93118.1"/>
    </source>
</evidence>
<dbReference type="AlphaFoldDB" id="A0A089P4Z1"/>
<evidence type="ECO:0000256" key="4">
    <source>
        <dbReference type="ARBA" id="ARBA00023172"/>
    </source>
</evidence>
<dbReference type="KEGG" id="mor:MOC_5363"/>
<dbReference type="InterPro" id="IPR044068">
    <property type="entry name" value="CB"/>
</dbReference>
<accession>A0A089P4Z1</accession>
<proteinExistence type="inferred from homology"/>
<evidence type="ECO:0000256" key="5">
    <source>
        <dbReference type="PROSITE-ProRule" id="PRU01248"/>
    </source>
</evidence>
<dbReference type="GO" id="GO:0003677">
    <property type="term" value="F:DNA binding"/>
    <property type="evidence" value="ECO:0007669"/>
    <property type="project" value="UniProtKB-UniRule"/>
</dbReference>
<keyword evidence="9" id="KW-1185">Reference proteome</keyword>
<dbReference type="InterPro" id="IPR046668">
    <property type="entry name" value="DUF6538"/>
</dbReference>
<dbReference type="SUPFAM" id="SSF56349">
    <property type="entry name" value="DNA breaking-rejoining enzymes"/>
    <property type="match status" value="1"/>
</dbReference>
<keyword evidence="2" id="KW-0229">DNA integration</keyword>
<dbReference type="eggNOG" id="COG0582">
    <property type="taxonomic scope" value="Bacteria"/>
</dbReference>
<dbReference type="STRING" id="693986.MOC_5363"/>
<dbReference type="InterPro" id="IPR050090">
    <property type="entry name" value="Tyrosine_recombinase_XerCD"/>
</dbReference>
<dbReference type="InterPro" id="IPR011010">
    <property type="entry name" value="DNA_brk_join_enz"/>
</dbReference>
<dbReference type="Gene3D" id="1.10.443.10">
    <property type="entry name" value="Intergrase catalytic core"/>
    <property type="match status" value="1"/>
</dbReference>
<dbReference type="InterPro" id="IPR013762">
    <property type="entry name" value="Integrase-like_cat_sf"/>
</dbReference>
<organism evidence="8 9">
    <name type="scientific">Methylobacterium oryzae CBMB20</name>
    <dbReference type="NCBI Taxonomy" id="693986"/>
    <lineage>
        <taxon>Bacteria</taxon>
        <taxon>Pseudomonadati</taxon>
        <taxon>Pseudomonadota</taxon>
        <taxon>Alphaproteobacteria</taxon>
        <taxon>Hyphomicrobiales</taxon>
        <taxon>Methylobacteriaceae</taxon>
        <taxon>Methylobacterium</taxon>
    </lineage>
</organism>
<feature type="domain" description="Core-binding (CB)" evidence="7">
    <location>
        <begin position="231"/>
        <end position="315"/>
    </location>
</feature>
<dbReference type="EMBL" id="CP003811">
    <property type="protein sequence ID" value="AIQ93118.1"/>
    <property type="molecule type" value="Genomic_DNA"/>
</dbReference>
<evidence type="ECO:0000256" key="2">
    <source>
        <dbReference type="ARBA" id="ARBA00022908"/>
    </source>
</evidence>
<evidence type="ECO:0000256" key="6">
    <source>
        <dbReference type="SAM" id="MobiDB-lite"/>
    </source>
</evidence>
<dbReference type="GO" id="GO:0015074">
    <property type="term" value="P:DNA integration"/>
    <property type="evidence" value="ECO:0007669"/>
    <property type="project" value="UniProtKB-KW"/>
</dbReference>
<keyword evidence="3 5" id="KW-0238">DNA-binding</keyword>
<name>A0A089P4Z1_9HYPH</name>
<keyword evidence="4" id="KW-0233">DNA recombination</keyword>
<dbReference type="InterPro" id="IPR010998">
    <property type="entry name" value="Integrase_recombinase_N"/>
</dbReference>
<gene>
    <name evidence="8" type="ORF">MOC_5363</name>
</gene>
<protein>
    <submittedName>
        <fullName evidence="8">Integrase family protein</fullName>
    </submittedName>
</protein>
<evidence type="ECO:0000256" key="3">
    <source>
        <dbReference type="ARBA" id="ARBA00023125"/>
    </source>
</evidence>
<dbReference type="Pfam" id="PF20172">
    <property type="entry name" value="DUF6538"/>
    <property type="match status" value="1"/>
</dbReference>
<feature type="region of interest" description="Disordered" evidence="6">
    <location>
        <begin position="1"/>
        <end position="27"/>
    </location>
</feature>
<comment type="similarity">
    <text evidence="1">Belongs to the 'phage' integrase family.</text>
</comment>
<dbReference type="PANTHER" id="PTHR30349">
    <property type="entry name" value="PHAGE INTEGRASE-RELATED"/>
    <property type="match status" value="1"/>
</dbReference>
<dbReference type="HOGENOM" id="CLU_022238_3_1_5"/>
<sequence>MQSDVRSSGINDRRFSETQSSPRVGQIGVRRNADLMPALDRPIELAPWLHPESGRYYYRRRVPSDLVEFIGSSHVKRSLKTKDLSQAKREFEKVHREIEERWQGIRRGVRALTWEEIASIGGAMYDLHIDRFKKSKFSIHGHSFIYSYCGYIINKTKDEYEIKLFNETVGRDIDVFLDERGILVSPRTRKSIDYHVATAVAQAIEVGFKWFGGDFSPDPKADRFPRHAKPSATIRALDTFDHYAKEAELSPATRKRWEPVFVNLVRFVGHDDLARIDADRLADWLDHLRVDAERKAVTIRDVYLASVRAVYGWLVVRRKLKENPARDLKVKIPAGHDKEMREFSDAEACRILSASLGQQPDDLKPHLKAARRWVPWLCAYTGARVNEITQLRREDVFEDEGIWIVHITPDAGRVKDRTKRKIPLHPHLVRQGFIRFVAGCPEGALFYVPIPPSDLPLDPIDREVRTAERFKRTGEDIAVWVRSLGIVDRDVGPSHGWRHRFKTEGRRAGMKERMLDAIQGHASRTKADRYGSRPPSVLFPEILKLVPYVVYGTRVTVTDAPAYVYDYGSDDAEASAEAFKAERRKAG</sequence>
<evidence type="ECO:0000259" key="7">
    <source>
        <dbReference type="PROSITE" id="PS51900"/>
    </source>
</evidence>
<dbReference type="Gene3D" id="1.10.150.130">
    <property type="match status" value="1"/>
</dbReference>
<dbReference type="GO" id="GO:0006310">
    <property type="term" value="P:DNA recombination"/>
    <property type="evidence" value="ECO:0007669"/>
    <property type="project" value="UniProtKB-KW"/>
</dbReference>
<dbReference type="PANTHER" id="PTHR30349:SF41">
    <property type="entry name" value="INTEGRASE_RECOMBINASE PROTEIN MJ0367-RELATED"/>
    <property type="match status" value="1"/>
</dbReference>
<dbReference type="Proteomes" id="UP000029492">
    <property type="component" value="Chromosome"/>
</dbReference>
<dbReference type="PROSITE" id="PS51900">
    <property type="entry name" value="CB"/>
    <property type="match status" value="1"/>
</dbReference>